<dbReference type="PATRIC" id="fig|452652.3.peg.1780"/>
<dbReference type="STRING" id="452652.KSE_17740"/>
<accession>E4N8R7</accession>
<dbReference type="HOGENOM" id="CLU_3136705_0_0_11"/>
<reference evidence="2 3" key="1">
    <citation type="journal article" date="2010" name="DNA Res.">
        <title>Genome sequence of Kitasatospora setae NBRC 14216T: an evolutionary snapshot of the family Streptomycetaceae.</title>
        <authorList>
            <person name="Ichikawa N."/>
            <person name="Oguchi A."/>
            <person name="Ikeda H."/>
            <person name="Ishikawa J."/>
            <person name="Kitani S."/>
            <person name="Watanabe Y."/>
            <person name="Nakamura S."/>
            <person name="Katano Y."/>
            <person name="Kishi E."/>
            <person name="Sasagawa M."/>
            <person name="Ankai A."/>
            <person name="Fukui S."/>
            <person name="Hashimoto Y."/>
            <person name="Kamata S."/>
            <person name="Otoguro M."/>
            <person name="Tanikawa S."/>
            <person name="Nihira T."/>
            <person name="Horinouchi S."/>
            <person name="Ohnishi Y."/>
            <person name="Hayakawa M."/>
            <person name="Kuzuyama T."/>
            <person name="Arisawa A."/>
            <person name="Nomoto F."/>
            <person name="Miura H."/>
            <person name="Takahashi Y."/>
            <person name="Fujita N."/>
        </authorList>
    </citation>
    <scope>NUCLEOTIDE SEQUENCE [LARGE SCALE GENOMIC DNA]</scope>
    <source>
        <strain evidence="3">ATCC 33774 / DSM 43861 / JCM 3304 / KCC A-0304 / NBRC 14216 / KM-6054</strain>
    </source>
</reference>
<keyword evidence="3" id="KW-1185">Reference proteome</keyword>
<sequence length="49" mass="5050">MGTHLSNVFAKLGVANRAAVSAMITRERLGGDPVAADRPRVGSSAVDRA</sequence>
<feature type="compositionally biased region" description="Basic and acidic residues" evidence="1">
    <location>
        <begin position="28"/>
        <end position="40"/>
    </location>
</feature>
<evidence type="ECO:0000256" key="1">
    <source>
        <dbReference type="SAM" id="MobiDB-lite"/>
    </source>
</evidence>
<feature type="region of interest" description="Disordered" evidence="1">
    <location>
        <begin position="28"/>
        <end position="49"/>
    </location>
</feature>
<dbReference type="EMBL" id="AP010968">
    <property type="protein sequence ID" value="BAJ27598.1"/>
    <property type="molecule type" value="Genomic_DNA"/>
</dbReference>
<protein>
    <submittedName>
        <fullName evidence="2">Uncharacterized protein</fullName>
    </submittedName>
</protein>
<gene>
    <name evidence="2" type="ordered locus">KSE_17740</name>
</gene>
<dbReference type="Proteomes" id="UP000007076">
    <property type="component" value="Chromosome"/>
</dbReference>
<dbReference type="AlphaFoldDB" id="E4N8R7"/>
<evidence type="ECO:0000313" key="3">
    <source>
        <dbReference type="Proteomes" id="UP000007076"/>
    </source>
</evidence>
<dbReference type="KEGG" id="ksk:KSE_17740"/>
<proteinExistence type="predicted"/>
<evidence type="ECO:0000313" key="2">
    <source>
        <dbReference type="EMBL" id="BAJ27598.1"/>
    </source>
</evidence>
<organism evidence="2 3">
    <name type="scientific">Kitasatospora setae (strain ATCC 33774 / DSM 43861 / JCM 3304 / KCC A-0304 / NBRC 14216 / KM-6054)</name>
    <name type="common">Streptomyces setae</name>
    <dbReference type="NCBI Taxonomy" id="452652"/>
    <lineage>
        <taxon>Bacteria</taxon>
        <taxon>Bacillati</taxon>
        <taxon>Actinomycetota</taxon>
        <taxon>Actinomycetes</taxon>
        <taxon>Kitasatosporales</taxon>
        <taxon>Streptomycetaceae</taxon>
        <taxon>Kitasatospora</taxon>
    </lineage>
</organism>
<name>E4N8R7_KITSK</name>